<dbReference type="AlphaFoldDB" id="X6LP78"/>
<evidence type="ECO:0000313" key="2">
    <source>
        <dbReference type="Proteomes" id="UP000023152"/>
    </source>
</evidence>
<dbReference type="Proteomes" id="UP000023152">
    <property type="component" value="Unassembled WGS sequence"/>
</dbReference>
<accession>X6LP78</accession>
<evidence type="ECO:0000313" key="1">
    <source>
        <dbReference type="EMBL" id="ETO02540.1"/>
    </source>
</evidence>
<dbReference type="EMBL" id="ASPP01035538">
    <property type="protein sequence ID" value="ETO02540.1"/>
    <property type="molecule type" value="Genomic_DNA"/>
</dbReference>
<comment type="caution">
    <text evidence="1">The sequence shown here is derived from an EMBL/GenBank/DDBJ whole genome shotgun (WGS) entry which is preliminary data.</text>
</comment>
<proteinExistence type="predicted"/>
<sequence>MQKKFDNNILCLISVLKTTLFKIISQMLSKLIYIYTVKVSDQYLLKNNYFLCFNIEFIINIFMCLNVESEKIYIIFNLLQMLKNLFSNFLKKIMELYLQINLKSYLKHLKRVIGKLKGSNKFVIWKIFYLTLIDIMSISDCLDFVFVLMKYCVKLLTDLIQIKRAQEKIYKIYQANTINTRKYQKCELNVKG</sequence>
<protein>
    <submittedName>
        <fullName evidence="1">Uncharacterized protein</fullName>
    </submittedName>
</protein>
<name>X6LP78_RETFI</name>
<gene>
    <name evidence="1" type="ORF">RFI_34888</name>
</gene>
<keyword evidence="2" id="KW-1185">Reference proteome</keyword>
<organism evidence="1 2">
    <name type="scientific">Reticulomyxa filosa</name>
    <dbReference type="NCBI Taxonomy" id="46433"/>
    <lineage>
        <taxon>Eukaryota</taxon>
        <taxon>Sar</taxon>
        <taxon>Rhizaria</taxon>
        <taxon>Retaria</taxon>
        <taxon>Foraminifera</taxon>
        <taxon>Monothalamids</taxon>
        <taxon>Reticulomyxidae</taxon>
        <taxon>Reticulomyxa</taxon>
    </lineage>
</organism>
<reference evidence="1 2" key="1">
    <citation type="journal article" date="2013" name="Curr. Biol.">
        <title>The Genome of the Foraminiferan Reticulomyxa filosa.</title>
        <authorList>
            <person name="Glockner G."/>
            <person name="Hulsmann N."/>
            <person name="Schleicher M."/>
            <person name="Noegel A.A."/>
            <person name="Eichinger L."/>
            <person name="Gallinger C."/>
            <person name="Pawlowski J."/>
            <person name="Sierra R."/>
            <person name="Euteneuer U."/>
            <person name="Pillet L."/>
            <person name="Moustafa A."/>
            <person name="Platzer M."/>
            <person name="Groth M."/>
            <person name="Szafranski K."/>
            <person name="Schliwa M."/>
        </authorList>
    </citation>
    <scope>NUCLEOTIDE SEQUENCE [LARGE SCALE GENOMIC DNA]</scope>
</reference>